<dbReference type="RefSeq" id="WP_023174798.1">
    <property type="nucleotide sequence ID" value="NC_022600.1"/>
</dbReference>
<evidence type="ECO:0000256" key="1">
    <source>
        <dbReference type="SAM" id="MobiDB-lite"/>
    </source>
</evidence>
<gene>
    <name evidence="3" type="ORF">GKIL_3267</name>
</gene>
<dbReference type="CDD" id="cd07996">
    <property type="entry name" value="WGR_MMR_like"/>
    <property type="match status" value="1"/>
</dbReference>
<reference evidence="3 4" key="1">
    <citation type="journal article" date="2013" name="PLoS ONE">
        <title>Cultivation and Complete Genome Sequencing of Gloeobacter kilaueensis sp. nov., from a Lava Cave in Kilauea Caldera, Hawai'i.</title>
        <authorList>
            <person name="Saw J.H."/>
            <person name="Schatz M."/>
            <person name="Brown M.V."/>
            <person name="Kunkel D.D."/>
            <person name="Foster J.S."/>
            <person name="Shick H."/>
            <person name="Christensen S."/>
            <person name="Hou S."/>
            <person name="Wan X."/>
            <person name="Donachie S.P."/>
        </authorList>
    </citation>
    <scope>NUCLEOTIDE SEQUENCE [LARGE SCALE GENOMIC DNA]</scope>
    <source>
        <strain evidence="4">JS</strain>
    </source>
</reference>
<dbReference type="EMBL" id="CP003587">
    <property type="protein sequence ID" value="AGY59513.1"/>
    <property type="molecule type" value="Genomic_DNA"/>
</dbReference>
<keyword evidence="4" id="KW-1185">Reference proteome</keyword>
<dbReference type="AlphaFoldDB" id="U5QKW5"/>
<protein>
    <recommendedName>
        <fullName evidence="2">WGR domain-containing protein</fullName>
    </recommendedName>
</protein>
<dbReference type="KEGG" id="glj:GKIL_3267"/>
<dbReference type="PANTHER" id="PTHR30634">
    <property type="entry name" value="OUTER MEMBRANE LOLAB LIPOPROTEIN INSERTION APPARATUS"/>
    <property type="match status" value="1"/>
</dbReference>
<feature type="region of interest" description="Disordered" evidence="1">
    <location>
        <begin position="76"/>
        <end position="106"/>
    </location>
</feature>
<dbReference type="STRING" id="1183438.GKIL_3267"/>
<evidence type="ECO:0000259" key="2">
    <source>
        <dbReference type="PROSITE" id="PS51977"/>
    </source>
</evidence>
<evidence type="ECO:0000313" key="3">
    <source>
        <dbReference type="EMBL" id="AGY59513.1"/>
    </source>
</evidence>
<evidence type="ECO:0000313" key="4">
    <source>
        <dbReference type="Proteomes" id="UP000017396"/>
    </source>
</evidence>
<dbReference type="Pfam" id="PF13569">
    <property type="entry name" value="DUF4132"/>
    <property type="match status" value="1"/>
</dbReference>
<proteinExistence type="predicted"/>
<name>U5QKW5_GLOK1</name>
<dbReference type="PATRIC" id="fig|1183438.3.peg.3210"/>
<organism evidence="3 4">
    <name type="scientific">Gloeobacter kilaueensis (strain ATCC BAA-2537 / CCAP 1431/1 / ULC 316 / JS1)</name>
    <dbReference type="NCBI Taxonomy" id="1183438"/>
    <lineage>
        <taxon>Bacteria</taxon>
        <taxon>Bacillati</taxon>
        <taxon>Cyanobacteriota</taxon>
        <taxon>Cyanophyceae</taxon>
        <taxon>Gloeobacterales</taxon>
        <taxon>Gloeobacteraceae</taxon>
        <taxon>Gloeobacter</taxon>
    </lineage>
</organism>
<feature type="domain" description="WGR" evidence="2">
    <location>
        <begin position="1"/>
        <end position="79"/>
    </location>
</feature>
<dbReference type="InterPro" id="IPR025406">
    <property type="entry name" value="DUF4132"/>
</dbReference>
<dbReference type="InterPro" id="IPR008893">
    <property type="entry name" value="WGR_domain"/>
</dbReference>
<accession>U5QKW5</accession>
<dbReference type="InterPro" id="IPR050458">
    <property type="entry name" value="LolB"/>
</dbReference>
<dbReference type="PROSITE" id="PS51977">
    <property type="entry name" value="WGR"/>
    <property type="match status" value="1"/>
</dbReference>
<dbReference type="HOGENOM" id="CLU_011322_0_0_3"/>
<dbReference type="Pfam" id="PF05406">
    <property type="entry name" value="WGR"/>
    <property type="match status" value="1"/>
</dbReference>
<dbReference type="PANTHER" id="PTHR30634:SF13">
    <property type="entry name" value="PROTEIN YEHF"/>
    <property type="match status" value="1"/>
</dbReference>
<sequence length="1026" mass="114261">MTERVFHFSDDRSNKFWAVTQLATGYTVRFGRQGTAGQTQSKDFATAQEAELASAKLIFEKLKKGYIEVTPQTAGDQADVIGPEPAAPVPEAPSEPATVVSAQPAQSASLERQLDLEALDWLWVSGPPEQPWPQPSPAPFDRDHCLDRLAGLAEDYRRWEQARISDFLSPEEASFWLTAAVLIEVEHLQPAAAARRLASQPQEVLSEEQVRTIIAALAHHSAYRLAETAMGLLCNLPYFELLPQLWEQEPSSSNEVSFGRRCLAVFCERFHTRILPYLLPAQVTLLRAWLRPRLTAAHWPQSYYETPFEFLLAAQLGMADALLPVVASWPDDQYTAQPWHDHYHRPQAIIFGLGERGQMSYHFRRLKLKLKDGEQVRAWLALTGFDDLDIVRESALAAANKDLAEDLVSAFARTVAPEVAPAMFELMLSSKASRLARQWLLAHPQQTIAGLVPFAVISRSRQAEGAIDLLGSLAKRGFEPQLRAELARQEPAAAQKLSDALFNASALPPFEAATTPDWLKEGLARAMPAKKPITWVTAADLPPIAALGRVLNPEQTGLVLVALQQSKDQPQPLVVALKAHAEPASLDRFAWTLFERWLLEGGPSKENWAMQALGHFGSDTSALKLAPLIREWPGESQHQRAVAGLECLRAIGTDTALMQINGIAQKVKFQGIKKRAQECMEAIAQERHLSREQLEDRIVPDCGLDENGRRRFDFGPRQFTFTLGEGLKPLVRDSDGKFKGDLPKPGAKDSADLAQQAVADWKLIKKQVAEVAKIQAVRLEQAMVTGRRWQSSEFELLFVRHPLMNYLARLLVWGGFDASGQLVAAFRVSEDRTLADSEDNPFDLAGLDQVGIVHPLMLDEAQLTGWGQLFADYAIVPPFAQLGRPIYRLEAGERQASEITRFEKIAVPMVALVRTLENLGWVRSQLHDHGDYTAHCKYFPGANLTAFVGEWDEVFVDLSVQIGSGKEKLDSCCFLVGRHLDLYDYPTNSWQRQHKAYEILPLAQVDPIALSEVLKDLYTIAAKGEQ</sequence>
<dbReference type="Gene3D" id="2.20.140.10">
    <property type="entry name" value="WGR domain"/>
    <property type="match status" value="1"/>
</dbReference>
<dbReference type="Proteomes" id="UP000017396">
    <property type="component" value="Chromosome"/>
</dbReference>
<dbReference type="SMART" id="SM00773">
    <property type="entry name" value="WGR"/>
    <property type="match status" value="1"/>
</dbReference>
<dbReference type="eggNOG" id="COG3831">
    <property type="taxonomic scope" value="Bacteria"/>
</dbReference>
<dbReference type="InterPro" id="IPR049809">
    <property type="entry name" value="YehF/YfeS-like_WGR"/>
</dbReference>